<dbReference type="EMBL" id="DS268110">
    <property type="protein sequence ID" value="KMM68292.1"/>
    <property type="molecule type" value="Genomic_DNA"/>
</dbReference>
<evidence type="ECO:0000313" key="2">
    <source>
        <dbReference type="Proteomes" id="UP000054567"/>
    </source>
</evidence>
<proteinExistence type="predicted"/>
<reference evidence="2" key="2">
    <citation type="journal article" date="2009" name="Genome Res.">
        <title>Comparative genomic analyses of the human fungal pathogens Coccidioides and their relatives.</title>
        <authorList>
            <person name="Sharpton T.J."/>
            <person name="Stajich J.E."/>
            <person name="Rounsley S.D."/>
            <person name="Gardner M.J."/>
            <person name="Wortman J.R."/>
            <person name="Jordar V.S."/>
            <person name="Maiti R."/>
            <person name="Kodira C.D."/>
            <person name="Neafsey D.E."/>
            <person name="Zeng Q."/>
            <person name="Hung C.-Y."/>
            <person name="McMahan C."/>
            <person name="Muszewska A."/>
            <person name="Grynberg M."/>
            <person name="Mandel M.A."/>
            <person name="Kellner E.M."/>
            <person name="Barker B.M."/>
            <person name="Galgiani J.N."/>
            <person name="Orbach M.J."/>
            <person name="Kirkland T.N."/>
            <person name="Cole G.T."/>
            <person name="Henn M.R."/>
            <person name="Birren B.W."/>
            <person name="Taylor J.W."/>
        </authorList>
    </citation>
    <scope>NUCLEOTIDE SEQUENCE [LARGE SCALE GENOMIC DNA]</scope>
    <source>
        <strain evidence="2">RMSCC 3488</strain>
    </source>
</reference>
<reference evidence="1 2" key="1">
    <citation type="submission" date="2007-06" db="EMBL/GenBank/DDBJ databases">
        <title>The Genome Sequence of Coccidioides posadasii RMSCC_3488.</title>
        <authorList>
            <consortium name="Coccidioides Genome Resources Consortium"/>
            <consortium name="The Broad Institute Genome Sequencing Platform"/>
            <person name="Henn M.R."/>
            <person name="Sykes S."/>
            <person name="Young S."/>
            <person name="Jaffe D."/>
            <person name="Berlin A."/>
            <person name="Alvarez P."/>
            <person name="Butler J."/>
            <person name="Gnerre S."/>
            <person name="Grabherr M."/>
            <person name="Mauceli E."/>
            <person name="Brockman W."/>
            <person name="Kodira C."/>
            <person name="Alvarado L."/>
            <person name="Zeng Q."/>
            <person name="Crawford M."/>
            <person name="Antoine C."/>
            <person name="Devon K."/>
            <person name="Galgiani J."/>
            <person name="Orsborn K."/>
            <person name="Lewis M.L."/>
            <person name="Nusbaum C."/>
            <person name="Galagan J."/>
            <person name="Birren B."/>
        </authorList>
    </citation>
    <scope>NUCLEOTIDE SEQUENCE [LARGE SCALE GENOMIC DNA]</scope>
    <source>
        <strain evidence="1 2">RMSCC 3488</strain>
    </source>
</reference>
<accession>A0A0J6I9L4</accession>
<evidence type="ECO:0000313" key="1">
    <source>
        <dbReference type="EMBL" id="KMM68292.1"/>
    </source>
</evidence>
<name>A0A0J6I9L4_COCPO</name>
<protein>
    <submittedName>
        <fullName evidence="1">Uncharacterized protein</fullName>
    </submittedName>
</protein>
<dbReference type="AlphaFoldDB" id="A0A0J6I9L4"/>
<organism evidence="1 2">
    <name type="scientific">Coccidioides posadasii RMSCC 3488</name>
    <dbReference type="NCBI Taxonomy" id="454284"/>
    <lineage>
        <taxon>Eukaryota</taxon>
        <taxon>Fungi</taxon>
        <taxon>Dikarya</taxon>
        <taxon>Ascomycota</taxon>
        <taxon>Pezizomycotina</taxon>
        <taxon>Eurotiomycetes</taxon>
        <taxon>Eurotiomycetidae</taxon>
        <taxon>Onygenales</taxon>
        <taxon>Onygenaceae</taxon>
        <taxon>Coccidioides</taxon>
    </lineage>
</organism>
<reference evidence="2" key="3">
    <citation type="journal article" date="2010" name="Genome Res.">
        <title>Population genomic sequencing of Coccidioides fungi reveals recent hybridization and transposon control.</title>
        <authorList>
            <person name="Neafsey D.E."/>
            <person name="Barker B.M."/>
            <person name="Sharpton T.J."/>
            <person name="Stajich J.E."/>
            <person name="Park D.J."/>
            <person name="Whiston E."/>
            <person name="Hung C.-Y."/>
            <person name="McMahan C."/>
            <person name="White J."/>
            <person name="Sykes S."/>
            <person name="Heiman D."/>
            <person name="Young S."/>
            <person name="Zeng Q."/>
            <person name="Abouelleil A."/>
            <person name="Aftuck L."/>
            <person name="Bessette D."/>
            <person name="Brown A."/>
            <person name="FitzGerald M."/>
            <person name="Lui A."/>
            <person name="Macdonald J.P."/>
            <person name="Priest M."/>
            <person name="Orbach M.J."/>
            <person name="Galgiani J.N."/>
            <person name="Kirkland T.N."/>
            <person name="Cole G.T."/>
            <person name="Birren B.W."/>
            <person name="Henn M.R."/>
            <person name="Taylor J.W."/>
            <person name="Rounsley S.D."/>
        </authorList>
    </citation>
    <scope>NUCLEOTIDE SEQUENCE [LARGE SCALE GENOMIC DNA]</scope>
    <source>
        <strain evidence="2">RMSCC 3488</strain>
    </source>
</reference>
<dbReference type="VEuPathDB" id="FungiDB:CPAG_04622"/>
<gene>
    <name evidence="1" type="ORF">CPAG_04622</name>
</gene>
<sequence>MFLGSQNDWAPQASKLGTAMSVSKTKLGECGRQHYGAGRGECVEILLYANTGEAFKNSFAKTQPIGHMCLPNCPNLASPGGMRLHKQSSAPIVKLLNNSQDKRCTPTPYRVQSKLSEEFHPVLYGQLRTKFGYRVLRTEAYNGTYYVRHIECIKD</sequence>
<dbReference type="Proteomes" id="UP000054567">
    <property type="component" value="Unassembled WGS sequence"/>
</dbReference>